<evidence type="ECO:0000256" key="1">
    <source>
        <dbReference type="SAM" id="MobiDB-lite"/>
    </source>
</evidence>
<feature type="region of interest" description="Disordered" evidence="1">
    <location>
        <begin position="16"/>
        <end position="46"/>
    </location>
</feature>
<organism evidence="2 3">
    <name type="scientific">Pseudoneurospora amorphoporcata</name>
    <dbReference type="NCBI Taxonomy" id="241081"/>
    <lineage>
        <taxon>Eukaryota</taxon>
        <taxon>Fungi</taxon>
        <taxon>Dikarya</taxon>
        <taxon>Ascomycota</taxon>
        <taxon>Pezizomycotina</taxon>
        <taxon>Sordariomycetes</taxon>
        <taxon>Sordariomycetidae</taxon>
        <taxon>Sordariales</taxon>
        <taxon>Sordariaceae</taxon>
        <taxon>Pseudoneurospora</taxon>
    </lineage>
</organism>
<reference evidence="2" key="2">
    <citation type="submission" date="2023-06" db="EMBL/GenBank/DDBJ databases">
        <authorList>
            <consortium name="Lawrence Berkeley National Laboratory"/>
            <person name="Mondo S.J."/>
            <person name="Hensen N."/>
            <person name="Bonometti L."/>
            <person name="Westerberg I."/>
            <person name="Brannstrom I.O."/>
            <person name="Guillou S."/>
            <person name="Cros-Aarteil S."/>
            <person name="Calhoun S."/>
            <person name="Haridas S."/>
            <person name="Kuo A."/>
            <person name="Pangilinan J."/>
            <person name="Riley R."/>
            <person name="Labutti K."/>
            <person name="Andreopoulos B."/>
            <person name="Lipzen A."/>
            <person name="Chen C."/>
            <person name="Yanf M."/>
            <person name="Daum C."/>
            <person name="Ng V."/>
            <person name="Clum A."/>
            <person name="Steindorff A."/>
            <person name="Ohm R."/>
            <person name="Martin F."/>
            <person name="Silar P."/>
            <person name="Natvig D."/>
            <person name="Lalanne C."/>
            <person name="Gautier V."/>
            <person name="Ament-Velasquez S.L."/>
            <person name="Kruys A."/>
            <person name="Hutchinson M.I."/>
            <person name="Powell A.J."/>
            <person name="Barry K."/>
            <person name="Miller A.N."/>
            <person name="Grigoriev I.V."/>
            <person name="Debuchy R."/>
            <person name="Gladieux P."/>
            <person name="Thoren M.H."/>
            <person name="Johannesson H."/>
        </authorList>
    </citation>
    <scope>NUCLEOTIDE SEQUENCE</scope>
    <source>
        <strain evidence="2">CBS 626.80</strain>
    </source>
</reference>
<gene>
    <name evidence="2" type="ORF">QBC32DRAFT_386297</name>
</gene>
<comment type="caution">
    <text evidence="2">The sequence shown here is derived from an EMBL/GenBank/DDBJ whole genome shotgun (WGS) entry which is preliminary data.</text>
</comment>
<evidence type="ECO:0000313" key="2">
    <source>
        <dbReference type="EMBL" id="KAK3953889.1"/>
    </source>
</evidence>
<name>A0AAN6NXI7_9PEZI</name>
<feature type="compositionally biased region" description="Basic residues" evidence="1">
    <location>
        <begin position="31"/>
        <end position="42"/>
    </location>
</feature>
<feature type="region of interest" description="Disordered" evidence="1">
    <location>
        <begin position="113"/>
        <end position="147"/>
    </location>
</feature>
<dbReference type="EMBL" id="MU859098">
    <property type="protein sequence ID" value="KAK3953889.1"/>
    <property type="molecule type" value="Genomic_DNA"/>
</dbReference>
<proteinExistence type="predicted"/>
<feature type="compositionally biased region" description="Basic residues" evidence="1">
    <location>
        <begin position="115"/>
        <end position="126"/>
    </location>
</feature>
<dbReference type="Proteomes" id="UP001303222">
    <property type="component" value="Unassembled WGS sequence"/>
</dbReference>
<protein>
    <submittedName>
        <fullName evidence="2">Uncharacterized protein</fullName>
    </submittedName>
</protein>
<reference evidence="2" key="1">
    <citation type="journal article" date="2023" name="Mol. Phylogenet. Evol.">
        <title>Genome-scale phylogeny and comparative genomics of the fungal order Sordariales.</title>
        <authorList>
            <person name="Hensen N."/>
            <person name="Bonometti L."/>
            <person name="Westerberg I."/>
            <person name="Brannstrom I.O."/>
            <person name="Guillou S."/>
            <person name="Cros-Aarteil S."/>
            <person name="Calhoun S."/>
            <person name="Haridas S."/>
            <person name="Kuo A."/>
            <person name="Mondo S."/>
            <person name="Pangilinan J."/>
            <person name="Riley R."/>
            <person name="LaButti K."/>
            <person name="Andreopoulos B."/>
            <person name="Lipzen A."/>
            <person name="Chen C."/>
            <person name="Yan M."/>
            <person name="Daum C."/>
            <person name="Ng V."/>
            <person name="Clum A."/>
            <person name="Steindorff A."/>
            <person name="Ohm R.A."/>
            <person name="Martin F."/>
            <person name="Silar P."/>
            <person name="Natvig D.O."/>
            <person name="Lalanne C."/>
            <person name="Gautier V."/>
            <person name="Ament-Velasquez S.L."/>
            <person name="Kruys A."/>
            <person name="Hutchinson M.I."/>
            <person name="Powell A.J."/>
            <person name="Barry K."/>
            <person name="Miller A.N."/>
            <person name="Grigoriev I.V."/>
            <person name="Debuchy R."/>
            <person name="Gladieux P."/>
            <person name="Hiltunen Thoren M."/>
            <person name="Johannesson H."/>
        </authorList>
    </citation>
    <scope>NUCLEOTIDE SEQUENCE</scope>
    <source>
        <strain evidence="2">CBS 626.80</strain>
    </source>
</reference>
<dbReference type="AlphaFoldDB" id="A0AAN6NXI7"/>
<sequence length="179" mass="20229">MPPTCHACAQRFGETIAPAVDPPPPQEAPMVKKKKKKKNKKTKLQDGTNAVQVKIPWVLTTLGNLLDYVQGWIPGYHFAKRVVNNMYRSTSPTASLTIFSVYTVTSSDPIVSIAKNKRKRPRHKKEKPTSTTPASPPPEPASPSRRTCRRCHQLFKSRKDLFRHINICRSRCPRNDRSG</sequence>
<accession>A0AAN6NXI7</accession>
<keyword evidence="3" id="KW-1185">Reference proteome</keyword>
<evidence type="ECO:0000313" key="3">
    <source>
        <dbReference type="Proteomes" id="UP001303222"/>
    </source>
</evidence>